<dbReference type="Pfam" id="PF01909">
    <property type="entry name" value="NTP_transf_2"/>
    <property type="match status" value="1"/>
</dbReference>
<feature type="domain" description="Polymerase nucleotidyl transferase" evidence="1">
    <location>
        <begin position="10"/>
        <end position="48"/>
    </location>
</feature>
<dbReference type="Proteomes" id="UP000184184">
    <property type="component" value="Unassembled WGS sequence"/>
</dbReference>
<dbReference type="CDD" id="cd05403">
    <property type="entry name" value="NT_KNTase_like"/>
    <property type="match status" value="1"/>
</dbReference>
<dbReference type="STRING" id="1027249.SAMN05216179_2301"/>
<evidence type="ECO:0000313" key="3">
    <source>
        <dbReference type="Proteomes" id="UP000184184"/>
    </source>
</evidence>
<dbReference type="InterPro" id="IPR043519">
    <property type="entry name" value="NT_sf"/>
</dbReference>
<organism evidence="2 3">
    <name type="scientific">Gracilibacillus kekensis</name>
    <dbReference type="NCBI Taxonomy" id="1027249"/>
    <lineage>
        <taxon>Bacteria</taxon>
        <taxon>Bacillati</taxon>
        <taxon>Bacillota</taxon>
        <taxon>Bacilli</taxon>
        <taxon>Bacillales</taxon>
        <taxon>Bacillaceae</taxon>
        <taxon>Gracilibacillus</taxon>
    </lineage>
</organism>
<dbReference type="OrthoDB" id="43980at2"/>
<dbReference type="InterPro" id="IPR002934">
    <property type="entry name" value="Polymerase_NTP_transf_dom"/>
</dbReference>
<gene>
    <name evidence="2" type="ORF">SAMN05216179_2301</name>
</gene>
<dbReference type="EMBL" id="FRCZ01000004">
    <property type="protein sequence ID" value="SHN17789.1"/>
    <property type="molecule type" value="Genomic_DNA"/>
</dbReference>
<sequence length="236" mass="27087">MRKISSMEAAKQFMNQNFSHSQGALLAGSVVRGEETATSDLDIVIFDKNLTASYRESMIDYGWPIEIFVHNLTSYKYFIEMDCKAGKPSMARMISEGIILKDEGILVAIKKEAKEKLEKGPEKWSDEMITQKRYFITDALDDFIGSTNRAEDIFIANNLAELVHEFVLRTNCQWIGSSKWIVRALKQYDEKFTEKFIVAFNAFYETEEKKTVIQLVDNVLQLYGGRLFEGFSLGKH</sequence>
<keyword evidence="3" id="KW-1185">Reference proteome</keyword>
<dbReference type="AlphaFoldDB" id="A0A1M7PKP5"/>
<accession>A0A1M7PKP5</accession>
<name>A0A1M7PKP5_9BACI</name>
<dbReference type="SUPFAM" id="SSF81301">
    <property type="entry name" value="Nucleotidyltransferase"/>
    <property type="match status" value="1"/>
</dbReference>
<protein>
    <recommendedName>
        <fullName evidence="1">Polymerase nucleotidyl transferase domain-containing protein</fullName>
    </recommendedName>
</protein>
<proteinExistence type="predicted"/>
<evidence type="ECO:0000313" key="2">
    <source>
        <dbReference type="EMBL" id="SHN17789.1"/>
    </source>
</evidence>
<evidence type="ECO:0000259" key="1">
    <source>
        <dbReference type="Pfam" id="PF01909"/>
    </source>
</evidence>
<dbReference type="Gene3D" id="3.30.460.10">
    <property type="entry name" value="Beta Polymerase, domain 2"/>
    <property type="match status" value="1"/>
</dbReference>
<dbReference type="GO" id="GO:0016779">
    <property type="term" value="F:nucleotidyltransferase activity"/>
    <property type="evidence" value="ECO:0007669"/>
    <property type="project" value="InterPro"/>
</dbReference>
<dbReference type="RefSeq" id="WP_073201989.1">
    <property type="nucleotide sequence ID" value="NZ_FRCZ01000004.1"/>
</dbReference>
<reference evidence="2 3" key="1">
    <citation type="submission" date="2016-11" db="EMBL/GenBank/DDBJ databases">
        <authorList>
            <person name="Jaros S."/>
            <person name="Januszkiewicz K."/>
            <person name="Wedrychowicz H."/>
        </authorList>
    </citation>
    <scope>NUCLEOTIDE SEQUENCE [LARGE SCALE GENOMIC DNA]</scope>
    <source>
        <strain evidence="2 3">CGMCC 1.10681</strain>
    </source>
</reference>